<organism evidence="2 3">
    <name type="scientific">Ooceraea biroi</name>
    <name type="common">Clonal raider ant</name>
    <name type="synonym">Cerapachys biroi</name>
    <dbReference type="NCBI Taxonomy" id="2015173"/>
    <lineage>
        <taxon>Eukaryota</taxon>
        <taxon>Metazoa</taxon>
        <taxon>Ecdysozoa</taxon>
        <taxon>Arthropoda</taxon>
        <taxon>Hexapoda</taxon>
        <taxon>Insecta</taxon>
        <taxon>Pterygota</taxon>
        <taxon>Neoptera</taxon>
        <taxon>Endopterygota</taxon>
        <taxon>Hymenoptera</taxon>
        <taxon>Apocrita</taxon>
        <taxon>Aculeata</taxon>
        <taxon>Formicoidea</taxon>
        <taxon>Formicidae</taxon>
        <taxon>Dorylinae</taxon>
        <taxon>Ooceraea</taxon>
    </lineage>
</organism>
<reference evidence="2 3" key="1">
    <citation type="journal article" date="2014" name="Curr. Biol.">
        <title>The genome of the clonal raider ant Cerapachys biroi.</title>
        <authorList>
            <person name="Oxley P.R."/>
            <person name="Ji L."/>
            <person name="Fetter-Pruneda I."/>
            <person name="McKenzie S.K."/>
            <person name="Li C."/>
            <person name="Hu H."/>
            <person name="Zhang G."/>
            <person name="Kronauer D.J."/>
        </authorList>
    </citation>
    <scope>NUCLEOTIDE SEQUENCE [LARGE SCALE GENOMIC DNA]</scope>
</reference>
<accession>A0A026WDF1</accession>
<evidence type="ECO:0000313" key="3">
    <source>
        <dbReference type="Proteomes" id="UP000053097"/>
    </source>
</evidence>
<keyword evidence="3" id="KW-1185">Reference proteome</keyword>
<proteinExistence type="predicted"/>
<feature type="compositionally biased region" description="Basic residues" evidence="1">
    <location>
        <begin position="22"/>
        <end position="41"/>
    </location>
</feature>
<evidence type="ECO:0000256" key="1">
    <source>
        <dbReference type="SAM" id="MobiDB-lite"/>
    </source>
</evidence>
<evidence type="ECO:0000313" key="2">
    <source>
        <dbReference type="EMBL" id="EZA53074.1"/>
    </source>
</evidence>
<gene>
    <name evidence="2" type="ORF">X777_07252</name>
</gene>
<sequence length="51" mass="6125">MNVKRDDRKKERRDCIVEPRATRRAQGKTTRKRKKNGGGQRARFRLCIRNI</sequence>
<dbReference type="Proteomes" id="UP000053097">
    <property type="component" value="Unassembled WGS sequence"/>
</dbReference>
<feature type="compositionally biased region" description="Basic and acidic residues" evidence="1">
    <location>
        <begin position="1"/>
        <end position="21"/>
    </location>
</feature>
<dbReference type="EMBL" id="KK107295">
    <property type="protein sequence ID" value="EZA53074.1"/>
    <property type="molecule type" value="Genomic_DNA"/>
</dbReference>
<name>A0A026WDF1_OOCBI</name>
<dbReference type="AlphaFoldDB" id="A0A026WDF1"/>
<protein>
    <submittedName>
        <fullName evidence="2">Uncharacterized protein</fullName>
    </submittedName>
</protein>
<feature type="region of interest" description="Disordered" evidence="1">
    <location>
        <begin position="1"/>
        <end position="41"/>
    </location>
</feature>